<gene>
    <name evidence="2" type="ORF">Tci_895465</name>
</gene>
<organism evidence="2">
    <name type="scientific">Tanacetum cinerariifolium</name>
    <name type="common">Dalmatian daisy</name>
    <name type="synonym">Chrysanthemum cinerariifolium</name>
    <dbReference type="NCBI Taxonomy" id="118510"/>
    <lineage>
        <taxon>Eukaryota</taxon>
        <taxon>Viridiplantae</taxon>
        <taxon>Streptophyta</taxon>
        <taxon>Embryophyta</taxon>
        <taxon>Tracheophyta</taxon>
        <taxon>Spermatophyta</taxon>
        <taxon>Magnoliopsida</taxon>
        <taxon>eudicotyledons</taxon>
        <taxon>Gunneridae</taxon>
        <taxon>Pentapetalae</taxon>
        <taxon>asterids</taxon>
        <taxon>campanulids</taxon>
        <taxon>Asterales</taxon>
        <taxon>Asteraceae</taxon>
        <taxon>Asteroideae</taxon>
        <taxon>Anthemideae</taxon>
        <taxon>Anthemidinae</taxon>
        <taxon>Tanacetum</taxon>
    </lineage>
</organism>
<name>A0A699UQ56_TANCI</name>
<accession>A0A699UQ56</accession>
<proteinExistence type="predicted"/>
<dbReference type="AlphaFoldDB" id="A0A699UQ56"/>
<evidence type="ECO:0000313" key="2">
    <source>
        <dbReference type="EMBL" id="GFD23496.1"/>
    </source>
</evidence>
<feature type="region of interest" description="Disordered" evidence="1">
    <location>
        <begin position="1"/>
        <end position="63"/>
    </location>
</feature>
<protein>
    <submittedName>
        <fullName evidence="2">Uncharacterized protein</fullName>
    </submittedName>
</protein>
<reference evidence="2" key="1">
    <citation type="journal article" date="2019" name="Sci. Rep.">
        <title>Draft genome of Tanacetum cinerariifolium, the natural source of mosquito coil.</title>
        <authorList>
            <person name="Yamashiro T."/>
            <person name="Shiraishi A."/>
            <person name="Satake H."/>
            <person name="Nakayama K."/>
        </authorList>
    </citation>
    <scope>NUCLEOTIDE SEQUENCE</scope>
</reference>
<feature type="compositionally biased region" description="Low complexity" evidence="1">
    <location>
        <begin position="21"/>
        <end position="63"/>
    </location>
</feature>
<dbReference type="EMBL" id="BKCJ011345184">
    <property type="protein sequence ID" value="GFD23496.1"/>
    <property type="molecule type" value="Genomic_DNA"/>
</dbReference>
<sequence>LAQVGEFGVGHREKKQKTGSARGAGRPPGARAAPRRGGPQRQPTAVRGRPGAARNPAFFAPAR</sequence>
<feature type="non-terminal residue" evidence="2">
    <location>
        <position position="1"/>
    </location>
</feature>
<evidence type="ECO:0000256" key="1">
    <source>
        <dbReference type="SAM" id="MobiDB-lite"/>
    </source>
</evidence>
<comment type="caution">
    <text evidence="2">The sequence shown here is derived from an EMBL/GenBank/DDBJ whole genome shotgun (WGS) entry which is preliminary data.</text>
</comment>